<sequence>MVRMTDMLRGKISSEPRRHAFSGESGYLTPLRVFGDGDHTITDLELRADKVDADHQNIQDLKLETNKVGPTYQKKQDKIIAALKLLSFREEHVLVQFWSPHEYGKQQLLSTIDQPFGFGVTDVGLSSYRKDSEGRSFTVDKDHEEGDGSPATRVFGLGLPEWTPDLDNCTPKHFPQQEFALSCNLHGYLALPVFDSKTQLCVGVLELLTSSKYLSYAYEVQQVHNALETVDMRSPQPFDRPSLNVPNDIRQDDSDKIYGILKKVCDIHNLPLAQTWEVSQQSSFVSHEKVIEKSCSSFDTRCVGKVCMSRAALPFHIRNLGMWPFLKACTERHLDSSHGFVGKVLLSRGSCFCGDVTKLNEEEYPLVHHARMNGLSSCFAIFLHSIEANDDYVLEFFLPPDIKDSGCVQNLVQTLKQSIEIASGFELGDSSIIQVVGPPTEVSKSLSIDPHTIHISSVTTTNNYKFDANTSDSQSIVVNIANKAESSANVSNQWQPKQKNRGDEFIRHHSNVVGASKNNKRIFDPNVSMKKMSDNVTDAAEKNNRSKQGRKPKIDSLTVEAVEKHVGKPVDEAAKNSMRTNALHNDDHPAATESTAKPKNTINNIVRYSRVAKASLVHASPKQTVANISDVKMVTVKATFKEDMIKFQFPASAGLLELEHEVARRIKLNSRRPSLKYMDEDNDLILLACDADLQHLLEFTDNHSTIKLIIVAGD</sequence>
<feature type="region of interest" description="Disordered" evidence="1">
    <location>
        <begin position="534"/>
        <end position="555"/>
    </location>
</feature>
<accession>A0A251RL96</accession>
<evidence type="ECO:0000313" key="5">
    <source>
        <dbReference type="Proteomes" id="UP000215914"/>
    </source>
</evidence>
<feature type="domain" description="PB1" evidence="2">
    <location>
        <begin position="633"/>
        <end position="713"/>
    </location>
</feature>
<dbReference type="OrthoDB" id="1705509at2759"/>
<dbReference type="SMART" id="SM00666">
    <property type="entry name" value="PB1"/>
    <property type="match status" value="1"/>
</dbReference>
<dbReference type="InterPro" id="IPR000270">
    <property type="entry name" value="PB1_dom"/>
</dbReference>
<dbReference type="PROSITE" id="PS51745">
    <property type="entry name" value="PB1"/>
    <property type="match status" value="1"/>
</dbReference>
<dbReference type="Pfam" id="PF22922">
    <property type="entry name" value="GAF_NLP"/>
    <property type="match status" value="1"/>
</dbReference>
<dbReference type="PANTHER" id="PTHR32002">
    <property type="entry name" value="PROTEIN NLP8"/>
    <property type="match status" value="1"/>
</dbReference>
<reference evidence="3" key="3">
    <citation type="submission" date="2020-06" db="EMBL/GenBank/DDBJ databases">
        <title>Helianthus annuus Genome sequencing and assembly Release 2.</title>
        <authorList>
            <person name="Gouzy J."/>
            <person name="Langlade N."/>
            <person name="Munos S."/>
        </authorList>
    </citation>
    <scope>NUCLEOTIDE SEQUENCE</scope>
    <source>
        <tissue evidence="3">Leaves</tissue>
    </source>
</reference>
<dbReference type="InterPro" id="IPR053793">
    <property type="entry name" value="PB1-like"/>
</dbReference>
<dbReference type="InParanoid" id="A0A251RL96"/>
<proteinExistence type="predicted"/>
<keyword evidence="5" id="KW-1185">Reference proteome</keyword>
<dbReference type="InterPro" id="IPR045012">
    <property type="entry name" value="NLP"/>
</dbReference>
<reference evidence="3 5" key="1">
    <citation type="journal article" date="2017" name="Nature">
        <title>The sunflower genome provides insights into oil metabolism, flowering and Asterid evolution.</title>
        <authorList>
            <person name="Badouin H."/>
            <person name="Gouzy J."/>
            <person name="Grassa C.J."/>
            <person name="Murat F."/>
            <person name="Staton S.E."/>
            <person name="Cottret L."/>
            <person name="Lelandais-Briere C."/>
            <person name="Owens G.L."/>
            <person name="Carrere S."/>
            <person name="Mayjonade B."/>
            <person name="Legrand L."/>
            <person name="Gill N."/>
            <person name="Kane N.C."/>
            <person name="Bowers J.E."/>
            <person name="Hubner S."/>
            <person name="Bellec A."/>
            <person name="Berard A."/>
            <person name="Berges H."/>
            <person name="Blanchet N."/>
            <person name="Boniface M.C."/>
            <person name="Brunel D."/>
            <person name="Catrice O."/>
            <person name="Chaidir N."/>
            <person name="Claudel C."/>
            <person name="Donnadieu C."/>
            <person name="Faraut T."/>
            <person name="Fievet G."/>
            <person name="Helmstetter N."/>
            <person name="King M."/>
            <person name="Knapp S.J."/>
            <person name="Lai Z."/>
            <person name="Le Paslier M.C."/>
            <person name="Lippi Y."/>
            <person name="Lorenzon L."/>
            <person name="Mandel J.R."/>
            <person name="Marage G."/>
            <person name="Marchand G."/>
            <person name="Marquand E."/>
            <person name="Bret-Mestries E."/>
            <person name="Morien E."/>
            <person name="Nambeesan S."/>
            <person name="Nguyen T."/>
            <person name="Pegot-Espagnet P."/>
            <person name="Pouilly N."/>
            <person name="Raftis F."/>
            <person name="Sallet E."/>
            <person name="Schiex T."/>
            <person name="Thomas J."/>
            <person name="Vandecasteele C."/>
            <person name="Vares D."/>
            <person name="Vear F."/>
            <person name="Vautrin S."/>
            <person name="Crespi M."/>
            <person name="Mangin B."/>
            <person name="Burke J.M."/>
            <person name="Salse J."/>
            <person name="Munos S."/>
            <person name="Vincourt P."/>
            <person name="Rieseberg L.H."/>
            <person name="Langlade N.B."/>
        </authorList>
    </citation>
    <scope>NUCLEOTIDE SEQUENCE [LARGE SCALE GENOMIC DNA]</scope>
    <source>
        <strain evidence="5">cv. SF193</strain>
        <tissue evidence="3">Leaves</tissue>
    </source>
</reference>
<dbReference type="SUPFAM" id="SSF54277">
    <property type="entry name" value="CAD &amp; PB1 domains"/>
    <property type="match status" value="1"/>
</dbReference>
<dbReference type="EMBL" id="CM007906">
    <property type="protein sequence ID" value="OTF85213.1"/>
    <property type="molecule type" value="Genomic_DNA"/>
</dbReference>
<evidence type="ECO:0000256" key="1">
    <source>
        <dbReference type="SAM" id="MobiDB-lite"/>
    </source>
</evidence>
<evidence type="ECO:0000313" key="4">
    <source>
        <dbReference type="EMBL" id="OTF85213.1"/>
    </source>
</evidence>
<dbReference type="PANTHER" id="PTHR32002:SF35">
    <property type="entry name" value="PROTEIN NLP6"/>
    <property type="match status" value="1"/>
</dbReference>
<dbReference type="Pfam" id="PF00564">
    <property type="entry name" value="PB1"/>
    <property type="match status" value="1"/>
</dbReference>
<dbReference type="GO" id="GO:0003700">
    <property type="term" value="F:DNA-binding transcription factor activity"/>
    <property type="evidence" value="ECO:0007669"/>
    <property type="project" value="InterPro"/>
</dbReference>
<dbReference type="InterPro" id="IPR055081">
    <property type="entry name" value="NLP1-9_GAF"/>
</dbReference>
<name>A0A251RL96_HELAN</name>
<feature type="region of interest" description="Disordered" evidence="1">
    <location>
        <begin position="573"/>
        <end position="599"/>
    </location>
</feature>
<dbReference type="Proteomes" id="UP000215914">
    <property type="component" value="Chromosome 17"/>
</dbReference>
<reference evidence="4" key="2">
    <citation type="submission" date="2017-02" db="EMBL/GenBank/DDBJ databases">
        <title>Sunflower complete genome.</title>
        <authorList>
            <person name="Langlade N."/>
            <person name="Munos S."/>
        </authorList>
    </citation>
    <scope>NUCLEOTIDE SEQUENCE [LARGE SCALE GENOMIC DNA]</scope>
    <source>
        <tissue evidence="4">Leaves</tissue>
    </source>
</reference>
<evidence type="ECO:0000313" key="3">
    <source>
        <dbReference type="EMBL" id="KAF5753792.1"/>
    </source>
</evidence>
<dbReference type="AlphaFoldDB" id="A0A251RL96"/>
<organism evidence="4 5">
    <name type="scientific">Helianthus annuus</name>
    <name type="common">Common sunflower</name>
    <dbReference type="NCBI Taxonomy" id="4232"/>
    <lineage>
        <taxon>Eukaryota</taxon>
        <taxon>Viridiplantae</taxon>
        <taxon>Streptophyta</taxon>
        <taxon>Embryophyta</taxon>
        <taxon>Tracheophyta</taxon>
        <taxon>Spermatophyta</taxon>
        <taxon>Magnoliopsida</taxon>
        <taxon>eudicotyledons</taxon>
        <taxon>Gunneridae</taxon>
        <taxon>Pentapetalae</taxon>
        <taxon>asterids</taxon>
        <taxon>campanulids</taxon>
        <taxon>Asterales</taxon>
        <taxon>Asteraceae</taxon>
        <taxon>Asteroideae</taxon>
        <taxon>Heliantheae alliance</taxon>
        <taxon>Heliantheae</taxon>
        <taxon>Helianthus</taxon>
    </lineage>
</organism>
<dbReference type="Gramene" id="mRNA:HanXRQr2_Chr17g0784041">
    <property type="protein sequence ID" value="mRNA:HanXRQr2_Chr17g0784041"/>
    <property type="gene ID" value="HanXRQr2_Chr17g0784041"/>
</dbReference>
<protein>
    <submittedName>
        <fullName evidence="3 4">PB1 domain-containing protein</fullName>
    </submittedName>
</protein>
<evidence type="ECO:0000259" key="2">
    <source>
        <dbReference type="PROSITE" id="PS51745"/>
    </source>
</evidence>
<dbReference type="EMBL" id="MNCJ02000332">
    <property type="protein sequence ID" value="KAF5753792.1"/>
    <property type="molecule type" value="Genomic_DNA"/>
</dbReference>
<dbReference type="Gene3D" id="3.10.20.90">
    <property type="entry name" value="Phosphatidylinositol 3-kinase Catalytic Subunit, Chain A, domain 1"/>
    <property type="match status" value="1"/>
</dbReference>
<gene>
    <name evidence="4" type="ORF">HannXRQ_Chr17g0537531</name>
    <name evidence="3" type="ORF">HanXRQr2_Chr17g0784041</name>
</gene>